<dbReference type="AlphaFoldDB" id="A0A1I5PQ53"/>
<gene>
    <name evidence="1" type="ORF">SAMN04488241_101163</name>
</gene>
<evidence type="ECO:0000313" key="1">
    <source>
        <dbReference type="EMBL" id="SFP36272.1"/>
    </source>
</evidence>
<evidence type="ECO:0000313" key="2">
    <source>
        <dbReference type="Proteomes" id="UP000199586"/>
    </source>
</evidence>
<dbReference type="Proteomes" id="UP000199586">
    <property type="component" value="Unassembled WGS sequence"/>
</dbReference>
<proteinExistence type="predicted"/>
<dbReference type="EMBL" id="FOXP01000001">
    <property type="protein sequence ID" value="SFP36272.1"/>
    <property type="molecule type" value="Genomic_DNA"/>
</dbReference>
<sequence>MGSFGKEQSGTRFGKMLEEDVRRHAMQQRFLADRSFSGKGALTRSVRRSRMIKFSKVRIVSVAAGIMLAAPSMAVSQVTVGDPDLPIAFTNVVPDVCFGVANGTPLTQERAPELLLEHLNGPPAALRGTYAHVPNWYRAQAKPRNIFVGVGDAPGRCHVVLADTKDAKQAYRNLSTILRATGFSALEDKSGRALTLYVKHGPTGNMLVLLKGLTDADDGNGPQVSVDVSSASDDMLKSLLSPR</sequence>
<protein>
    <submittedName>
        <fullName evidence="1">Uncharacterized protein</fullName>
    </submittedName>
</protein>
<name>A0A1I5PQ53_9SPHN</name>
<keyword evidence="2" id="KW-1185">Reference proteome</keyword>
<dbReference type="OrthoDB" id="7594307at2"/>
<organism evidence="1 2">
    <name type="scientific">Sphingomonas rubra</name>
    <dbReference type="NCBI Taxonomy" id="634430"/>
    <lineage>
        <taxon>Bacteria</taxon>
        <taxon>Pseudomonadati</taxon>
        <taxon>Pseudomonadota</taxon>
        <taxon>Alphaproteobacteria</taxon>
        <taxon>Sphingomonadales</taxon>
        <taxon>Sphingomonadaceae</taxon>
        <taxon>Sphingomonas</taxon>
    </lineage>
</organism>
<reference evidence="1 2" key="1">
    <citation type="submission" date="2016-10" db="EMBL/GenBank/DDBJ databases">
        <authorList>
            <person name="de Groot N.N."/>
        </authorList>
    </citation>
    <scope>NUCLEOTIDE SEQUENCE [LARGE SCALE GENOMIC DNA]</scope>
    <source>
        <strain evidence="1 2">CGMCC 1.9113</strain>
    </source>
</reference>
<dbReference type="RefSeq" id="WP_143090069.1">
    <property type="nucleotide sequence ID" value="NZ_FOXP01000001.1"/>
</dbReference>
<accession>A0A1I5PQ53</accession>